<evidence type="ECO:0000256" key="7">
    <source>
        <dbReference type="ARBA" id="ARBA00023098"/>
    </source>
</evidence>
<dbReference type="PANTHER" id="PTHR45650">
    <property type="entry name" value="GDSL-LIKE LIPASE/ACYLHYDROLASE-RELATED"/>
    <property type="match status" value="1"/>
</dbReference>
<comment type="caution">
    <text evidence="8">The sequence shown here is derived from an EMBL/GenBank/DDBJ whole genome shotgun (WGS) entry which is preliminary data.</text>
</comment>
<evidence type="ECO:0000313" key="8">
    <source>
        <dbReference type="EMBL" id="CAA7022858.1"/>
    </source>
</evidence>
<gene>
    <name evidence="8" type="ORF">MERR_LOCUS10093</name>
</gene>
<dbReference type="GO" id="GO:0016042">
    <property type="term" value="P:lipid catabolic process"/>
    <property type="evidence" value="ECO:0007669"/>
    <property type="project" value="UniProtKB-KW"/>
</dbReference>
<evidence type="ECO:0000256" key="2">
    <source>
        <dbReference type="ARBA" id="ARBA00008668"/>
    </source>
</evidence>
<dbReference type="InterPro" id="IPR001087">
    <property type="entry name" value="GDSL"/>
</dbReference>
<dbReference type="GO" id="GO:0005576">
    <property type="term" value="C:extracellular region"/>
    <property type="evidence" value="ECO:0007669"/>
    <property type="project" value="UniProtKB-SubCell"/>
</dbReference>
<evidence type="ECO:0000256" key="4">
    <source>
        <dbReference type="ARBA" id="ARBA00022729"/>
    </source>
</evidence>
<proteinExistence type="inferred from homology"/>
<accession>A0A6D2I588</accession>
<protein>
    <recommendedName>
        <fullName evidence="10">SGNH hydrolase-type esterase domain-containing protein</fullName>
    </recommendedName>
</protein>
<dbReference type="InterPro" id="IPR036514">
    <property type="entry name" value="SGNH_hydro_sf"/>
</dbReference>
<dbReference type="PANTHER" id="PTHR45650:SF59">
    <property type="entry name" value="(RAPE) HYPOTHETICAL PROTEIN"/>
    <property type="match status" value="1"/>
</dbReference>
<evidence type="ECO:0000313" key="9">
    <source>
        <dbReference type="Proteomes" id="UP000467841"/>
    </source>
</evidence>
<dbReference type="InterPro" id="IPR051238">
    <property type="entry name" value="GDSL_esterase/lipase"/>
</dbReference>
<organism evidence="8 9">
    <name type="scientific">Microthlaspi erraticum</name>
    <dbReference type="NCBI Taxonomy" id="1685480"/>
    <lineage>
        <taxon>Eukaryota</taxon>
        <taxon>Viridiplantae</taxon>
        <taxon>Streptophyta</taxon>
        <taxon>Embryophyta</taxon>
        <taxon>Tracheophyta</taxon>
        <taxon>Spermatophyta</taxon>
        <taxon>Magnoliopsida</taxon>
        <taxon>eudicotyledons</taxon>
        <taxon>Gunneridae</taxon>
        <taxon>Pentapetalae</taxon>
        <taxon>rosids</taxon>
        <taxon>malvids</taxon>
        <taxon>Brassicales</taxon>
        <taxon>Brassicaceae</taxon>
        <taxon>Coluteocarpeae</taxon>
        <taxon>Microthlaspi</taxon>
    </lineage>
</organism>
<keyword evidence="9" id="KW-1185">Reference proteome</keyword>
<dbReference type="Proteomes" id="UP000467841">
    <property type="component" value="Unassembled WGS sequence"/>
</dbReference>
<dbReference type="Pfam" id="PF00657">
    <property type="entry name" value="Lipase_GDSL"/>
    <property type="match status" value="1"/>
</dbReference>
<keyword evidence="7" id="KW-0443">Lipid metabolism</keyword>
<name>A0A6D2I588_9BRAS</name>
<comment type="subcellular location">
    <subcellularLocation>
        <location evidence="1">Secreted</location>
    </subcellularLocation>
</comment>
<dbReference type="EMBL" id="CACVBM020000743">
    <property type="protein sequence ID" value="CAA7022858.1"/>
    <property type="molecule type" value="Genomic_DNA"/>
</dbReference>
<evidence type="ECO:0000256" key="3">
    <source>
        <dbReference type="ARBA" id="ARBA00022525"/>
    </source>
</evidence>
<dbReference type="AlphaFoldDB" id="A0A6D2I588"/>
<evidence type="ECO:0000256" key="5">
    <source>
        <dbReference type="ARBA" id="ARBA00022801"/>
    </source>
</evidence>
<keyword evidence="6" id="KW-0442">Lipid degradation</keyword>
<evidence type="ECO:0008006" key="10">
    <source>
        <dbReference type="Google" id="ProtNLM"/>
    </source>
</evidence>
<comment type="similarity">
    <text evidence="2">Belongs to the 'GDSL' lipolytic enzyme family.</text>
</comment>
<keyword evidence="5" id="KW-0378">Hydrolase</keyword>
<dbReference type="GO" id="GO:0016788">
    <property type="term" value="F:hydrolase activity, acting on ester bonds"/>
    <property type="evidence" value="ECO:0007669"/>
    <property type="project" value="InterPro"/>
</dbReference>
<dbReference type="OrthoDB" id="1600564at2759"/>
<evidence type="ECO:0000256" key="6">
    <source>
        <dbReference type="ARBA" id="ARBA00022963"/>
    </source>
</evidence>
<keyword evidence="3" id="KW-0964">Secreted</keyword>
<dbReference type="Gene3D" id="3.40.50.1110">
    <property type="entry name" value="SGNH hydrolase"/>
    <property type="match status" value="1"/>
</dbReference>
<keyword evidence="4" id="KW-0732">Signal</keyword>
<reference evidence="8" key="1">
    <citation type="submission" date="2020-01" db="EMBL/GenBank/DDBJ databases">
        <authorList>
            <person name="Mishra B."/>
        </authorList>
    </citation>
    <scope>NUCLEOTIDE SEQUENCE [LARGE SCALE GENOMIC DNA]</scope>
</reference>
<evidence type="ECO:0000256" key="1">
    <source>
        <dbReference type="ARBA" id="ARBA00004613"/>
    </source>
</evidence>
<sequence length="269" mass="30505">MYYGLPLAPAYMGLSKNQKNSMSTGISYASASCGIFPNSGKKMGRCLSMSVQVDLFNKTIEKNLKKNFKTESELSSHLAKSLFLIVIGVNDYAFSYDKKTHNANEFANRLLHDFLIQIKRLHKLGARRFFINNVKPLGCYPNIIVKTIPRGSCDHDLNLAITIYNDKLRASLSDMHHKLFNTSFLYSDYFNFMLELREPSSSNLLNTTSPCCPKAYDGGPTSATCLPISTACKEPDKYIFFDPRHPTQKANFMYSVRCFQERILCHVVN</sequence>